<dbReference type="AlphaFoldDB" id="A0A087W1J7"/>
<dbReference type="EMBL" id="LN902844">
    <property type="protein sequence ID" value="CDI98334.1"/>
    <property type="molecule type" value="Genomic_DNA"/>
</dbReference>
<organism evidence="2 3">
    <name type="scientific">Echinococcus multilocularis</name>
    <name type="common">Fox tapeworm</name>
    <dbReference type="NCBI Taxonomy" id="6211"/>
    <lineage>
        <taxon>Eukaryota</taxon>
        <taxon>Metazoa</taxon>
        <taxon>Spiralia</taxon>
        <taxon>Lophotrochozoa</taxon>
        <taxon>Platyhelminthes</taxon>
        <taxon>Cestoda</taxon>
        <taxon>Eucestoda</taxon>
        <taxon>Cyclophyllidea</taxon>
        <taxon>Taeniidae</taxon>
        <taxon>Echinococcus</taxon>
    </lineage>
</organism>
<protein>
    <submittedName>
        <fullName evidence="2">EF HAND 1 calcium binding site</fullName>
    </submittedName>
</protein>
<dbReference type="Proteomes" id="UP000017246">
    <property type="component" value="Unassembled WGS sequence"/>
</dbReference>
<evidence type="ECO:0000313" key="3">
    <source>
        <dbReference type="Proteomes" id="UP000017246"/>
    </source>
</evidence>
<keyword evidence="3" id="KW-1185">Reference proteome</keyword>
<proteinExistence type="predicted"/>
<reference evidence="2" key="2">
    <citation type="submission" date="2015-11" db="EMBL/GenBank/DDBJ databases">
        <authorList>
            <person name="Zhang Y."/>
            <person name="Guo Z."/>
        </authorList>
    </citation>
    <scope>NUCLEOTIDE SEQUENCE</scope>
</reference>
<dbReference type="OrthoDB" id="10406033at2759"/>
<dbReference type="OMA" id="DMLVRQY"/>
<name>A0A087W1J7_ECHMU</name>
<sequence length="90" mass="10267">MAGDFRMGYTSFTLLAAILLLVSLKSAPIKAERHSFFDGSSEKDLDCSEVLRHIDMLVRQYSAVIASEAHRDNFDEPFRLSRRRFTRPTG</sequence>
<gene>
    <name evidence="2" type="ORF">EmuJ_000218000</name>
</gene>
<feature type="chain" id="PRO_5001831732" evidence="1">
    <location>
        <begin position="32"/>
        <end position="90"/>
    </location>
</feature>
<reference evidence="2" key="1">
    <citation type="journal article" date="2013" name="Nature">
        <title>The genomes of four tapeworm species reveal adaptations to parasitism.</title>
        <authorList>
            <person name="Tsai I.J."/>
            <person name="Zarowiecki M."/>
            <person name="Holroyd N."/>
            <person name="Garciarrubio A."/>
            <person name="Sanchez-Flores A."/>
            <person name="Brooks K.L."/>
            <person name="Tracey A."/>
            <person name="Bobes R.J."/>
            <person name="Fragoso G."/>
            <person name="Sciutto E."/>
            <person name="Aslett M."/>
            <person name="Beasley H."/>
            <person name="Bennett H.M."/>
            <person name="Cai J."/>
            <person name="Camicia F."/>
            <person name="Clark R."/>
            <person name="Cucher M."/>
            <person name="De Silva N."/>
            <person name="Day T.A."/>
            <person name="Deplazes P."/>
            <person name="Estrada K."/>
            <person name="Fernandez C."/>
            <person name="Holland P.W."/>
            <person name="Hou J."/>
            <person name="Hu S."/>
            <person name="Huckvale T."/>
            <person name="Hung S.S."/>
            <person name="Kamenetzky L."/>
            <person name="Keane J.A."/>
            <person name="Kiss F."/>
            <person name="Koziol U."/>
            <person name="Lambert O."/>
            <person name="Liu K."/>
            <person name="Luo X."/>
            <person name="Luo Y."/>
            <person name="Macchiaroli N."/>
            <person name="Nichol S."/>
            <person name="Paps J."/>
            <person name="Parkinson J."/>
            <person name="Pouchkina-Stantcheva N."/>
            <person name="Riddiford N."/>
            <person name="Rosenzvit M."/>
            <person name="Salinas G."/>
            <person name="Wasmuth J.D."/>
            <person name="Zamanian M."/>
            <person name="Zheng Y."/>
            <person name="Cai X."/>
            <person name="Soberon X."/>
            <person name="Olson P.D."/>
            <person name="Laclette J.P."/>
            <person name="Brehm K."/>
            <person name="Berriman M."/>
            <person name="Garciarrubio A."/>
            <person name="Bobes R.J."/>
            <person name="Fragoso G."/>
            <person name="Sanchez-Flores A."/>
            <person name="Estrada K."/>
            <person name="Cevallos M.A."/>
            <person name="Morett E."/>
            <person name="Gonzalez V."/>
            <person name="Portillo T."/>
            <person name="Ochoa-Leyva A."/>
            <person name="Jose M.V."/>
            <person name="Sciutto E."/>
            <person name="Landa A."/>
            <person name="Jimenez L."/>
            <person name="Valdes V."/>
            <person name="Carrero J.C."/>
            <person name="Larralde C."/>
            <person name="Morales-Montor J."/>
            <person name="Limon-Lason J."/>
            <person name="Soberon X."/>
            <person name="Laclette J.P."/>
        </authorList>
    </citation>
    <scope>NUCLEOTIDE SEQUENCE [LARGE SCALE GENOMIC DNA]</scope>
</reference>
<feature type="signal peptide" evidence="1">
    <location>
        <begin position="1"/>
        <end position="31"/>
    </location>
</feature>
<evidence type="ECO:0000313" key="2">
    <source>
        <dbReference type="EMBL" id="CDI98334.1"/>
    </source>
</evidence>
<keyword evidence="1" id="KW-0732">Signal</keyword>
<accession>A0A087W1J7</accession>
<evidence type="ECO:0000256" key="1">
    <source>
        <dbReference type="SAM" id="SignalP"/>
    </source>
</evidence>